<keyword evidence="6 10" id="KW-0812">Transmembrane</keyword>
<feature type="transmembrane region" description="Helical" evidence="10">
    <location>
        <begin position="17"/>
        <end position="36"/>
    </location>
</feature>
<evidence type="ECO:0000256" key="6">
    <source>
        <dbReference type="ARBA" id="ARBA00022692"/>
    </source>
</evidence>
<dbReference type="PANTHER" id="PTHR33446:SF2">
    <property type="entry name" value="PROTEIN TONB"/>
    <property type="match status" value="1"/>
</dbReference>
<keyword evidence="3" id="KW-0813">Transport</keyword>
<dbReference type="Pfam" id="PF03544">
    <property type="entry name" value="TonB_C"/>
    <property type="match status" value="1"/>
</dbReference>
<keyword evidence="13" id="KW-1185">Reference proteome</keyword>
<sequence>MEAKKNLKVDLKNRSGLFFNLGLSLSVGLILVAFEWKSENSGPLKNIGTSNENWILEEIPLSIQSPPPPPPQPISPEINEVDNQIELDDFDIDLDINIDESKIIPEVVLEDSPPIVETAEEIVDITEVQASFQGGMNAWYEYLNKNLRYPNLAKRMGVEGTVLVRFVINKDGSVQDVEILRALGGGCDEVAMDVIKNSPHWIPGKIKGQAVRSRMVMPIKFKLN</sequence>
<protein>
    <submittedName>
        <fullName evidence="12">Protein TonB</fullName>
    </submittedName>
</protein>
<comment type="subcellular location">
    <subcellularLocation>
        <location evidence="1">Cell inner membrane</location>
        <topology evidence="1">Single-pass membrane protein</topology>
        <orientation evidence="1">Periplasmic side</orientation>
    </subcellularLocation>
</comment>
<dbReference type="PANTHER" id="PTHR33446">
    <property type="entry name" value="PROTEIN TONB-RELATED"/>
    <property type="match status" value="1"/>
</dbReference>
<reference evidence="13" key="1">
    <citation type="submission" date="2016-10" db="EMBL/GenBank/DDBJ databases">
        <authorList>
            <person name="Varghese N."/>
            <person name="Submissions S."/>
        </authorList>
    </citation>
    <scope>NUCLEOTIDE SEQUENCE [LARGE SCALE GENOMIC DNA]</scope>
    <source>
        <strain evidence="13">DSM 23095</strain>
    </source>
</reference>
<dbReference type="AlphaFoldDB" id="A0A1G6RDT2"/>
<dbReference type="PRINTS" id="PR01374">
    <property type="entry name" value="TONBPROTEIN"/>
</dbReference>
<gene>
    <name evidence="12" type="ORF">SAMN04488104_101275</name>
</gene>
<dbReference type="Proteomes" id="UP000199060">
    <property type="component" value="Unassembled WGS sequence"/>
</dbReference>
<dbReference type="GO" id="GO:0098797">
    <property type="term" value="C:plasma membrane protein complex"/>
    <property type="evidence" value="ECO:0007669"/>
    <property type="project" value="TreeGrafter"/>
</dbReference>
<evidence type="ECO:0000256" key="7">
    <source>
        <dbReference type="ARBA" id="ARBA00022927"/>
    </source>
</evidence>
<evidence type="ECO:0000313" key="12">
    <source>
        <dbReference type="EMBL" id="SDD02779.1"/>
    </source>
</evidence>
<evidence type="ECO:0000259" key="11">
    <source>
        <dbReference type="PROSITE" id="PS52015"/>
    </source>
</evidence>
<keyword evidence="7" id="KW-0653">Protein transport</keyword>
<dbReference type="SUPFAM" id="SSF74653">
    <property type="entry name" value="TolA/TonB C-terminal domain"/>
    <property type="match status" value="1"/>
</dbReference>
<dbReference type="PROSITE" id="PS52015">
    <property type="entry name" value="TONB_CTD"/>
    <property type="match status" value="1"/>
</dbReference>
<proteinExistence type="inferred from homology"/>
<evidence type="ECO:0000256" key="5">
    <source>
        <dbReference type="ARBA" id="ARBA00022519"/>
    </source>
</evidence>
<organism evidence="12 13">
    <name type="scientific">Algoriphagus faecimaris</name>
    <dbReference type="NCBI Taxonomy" id="686796"/>
    <lineage>
        <taxon>Bacteria</taxon>
        <taxon>Pseudomonadati</taxon>
        <taxon>Bacteroidota</taxon>
        <taxon>Cytophagia</taxon>
        <taxon>Cytophagales</taxon>
        <taxon>Cyclobacteriaceae</taxon>
        <taxon>Algoriphagus</taxon>
    </lineage>
</organism>
<evidence type="ECO:0000256" key="1">
    <source>
        <dbReference type="ARBA" id="ARBA00004383"/>
    </source>
</evidence>
<dbReference type="GO" id="GO:0031992">
    <property type="term" value="F:energy transducer activity"/>
    <property type="evidence" value="ECO:0007669"/>
    <property type="project" value="InterPro"/>
</dbReference>
<dbReference type="STRING" id="686796.SAMN04488104_101275"/>
<keyword evidence="8 10" id="KW-1133">Transmembrane helix</keyword>
<evidence type="ECO:0000313" key="13">
    <source>
        <dbReference type="Proteomes" id="UP000199060"/>
    </source>
</evidence>
<name>A0A1G6RDT2_9BACT</name>
<keyword evidence="9 10" id="KW-0472">Membrane</keyword>
<feature type="domain" description="TonB C-terminal" evidence="11">
    <location>
        <begin position="134"/>
        <end position="224"/>
    </location>
</feature>
<dbReference type="InterPro" id="IPR037682">
    <property type="entry name" value="TonB_C"/>
</dbReference>
<evidence type="ECO:0000256" key="9">
    <source>
        <dbReference type="ARBA" id="ARBA00023136"/>
    </source>
</evidence>
<dbReference type="EMBL" id="FNAC01000012">
    <property type="protein sequence ID" value="SDD02779.1"/>
    <property type="molecule type" value="Genomic_DNA"/>
</dbReference>
<dbReference type="GO" id="GO:0030288">
    <property type="term" value="C:outer membrane-bounded periplasmic space"/>
    <property type="evidence" value="ECO:0007669"/>
    <property type="project" value="InterPro"/>
</dbReference>
<dbReference type="GO" id="GO:0015031">
    <property type="term" value="P:protein transport"/>
    <property type="evidence" value="ECO:0007669"/>
    <property type="project" value="UniProtKB-KW"/>
</dbReference>
<evidence type="ECO:0000256" key="8">
    <source>
        <dbReference type="ARBA" id="ARBA00022989"/>
    </source>
</evidence>
<evidence type="ECO:0000256" key="10">
    <source>
        <dbReference type="SAM" id="Phobius"/>
    </source>
</evidence>
<keyword evidence="5" id="KW-0997">Cell inner membrane</keyword>
<keyword evidence="4" id="KW-1003">Cell membrane</keyword>
<dbReference type="InterPro" id="IPR003538">
    <property type="entry name" value="TonB"/>
</dbReference>
<dbReference type="Gene3D" id="3.30.1150.10">
    <property type="match status" value="1"/>
</dbReference>
<dbReference type="InterPro" id="IPR006260">
    <property type="entry name" value="TonB/TolA_C"/>
</dbReference>
<dbReference type="NCBIfam" id="TIGR01352">
    <property type="entry name" value="tonB_Cterm"/>
    <property type="match status" value="1"/>
</dbReference>
<evidence type="ECO:0000256" key="4">
    <source>
        <dbReference type="ARBA" id="ARBA00022475"/>
    </source>
</evidence>
<dbReference type="RefSeq" id="WP_087938843.1">
    <property type="nucleotide sequence ID" value="NZ_FNAC01000012.1"/>
</dbReference>
<evidence type="ECO:0000256" key="3">
    <source>
        <dbReference type="ARBA" id="ARBA00022448"/>
    </source>
</evidence>
<dbReference type="InterPro" id="IPR051045">
    <property type="entry name" value="TonB-dependent_transducer"/>
</dbReference>
<comment type="similarity">
    <text evidence="2">Belongs to the TonB family.</text>
</comment>
<dbReference type="OrthoDB" id="9812355at2"/>
<evidence type="ECO:0000256" key="2">
    <source>
        <dbReference type="ARBA" id="ARBA00006555"/>
    </source>
</evidence>
<dbReference type="GO" id="GO:0055085">
    <property type="term" value="P:transmembrane transport"/>
    <property type="evidence" value="ECO:0007669"/>
    <property type="project" value="InterPro"/>
</dbReference>
<accession>A0A1G6RDT2</accession>
<dbReference type="GO" id="GO:0015891">
    <property type="term" value="P:siderophore transport"/>
    <property type="evidence" value="ECO:0007669"/>
    <property type="project" value="InterPro"/>
</dbReference>